<dbReference type="AlphaFoldDB" id="A0A1G2QR90"/>
<feature type="chain" id="PRO_5009584171" description="Lipoprotein" evidence="1">
    <location>
        <begin position="25"/>
        <end position="268"/>
    </location>
</feature>
<accession>A0A1G2QR90</accession>
<protein>
    <recommendedName>
        <fullName evidence="4">Lipoprotein</fullName>
    </recommendedName>
</protein>
<gene>
    <name evidence="2" type="ORF">A2556_00575</name>
</gene>
<feature type="signal peptide" evidence="1">
    <location>
        <begin position="1"/>
        <end position="24"/>
    </location>
</feature>
<dbReference type="Proteomes" id="UP000177140">
    <property type="component" value="Unassembled WGS sequence"/>
</dbReference>
<dbReference type="EMBL" id="MHTM01000011">
    <property type="protein sequence ID" value="OHA62522.1"/>
    <property type="molecule type" value="Genomic_DNA"/>
</dbReference>
<evidence type="ECO:0000313" key="2">
    <source>
        <dbReference type="EMBL" id="OHA62522.1"/>
    </source>
</evidence>
<evidence type="ECO:0000313" key="3">
    <source>
        <dbReference type="Proteomes" id="UP000177140"/>
    </source>
</evidence>
<evidence type="ECO:0008006" key="4">
    <source>
        <dbReference type="Google" id="ProtNLM"/>
    </source>
</evidence>
<keyword evidence="1" id="KW-0732">Signal</keyword>
<proteinExistence type="predicted"/>
<sequence>MKKSLVLASMMLALSFLMVGCPQAPQIDNSIPQGEMGKVVVKGNLHDDRDSLKSVDPNNVVDLYIEQARYLVFDFYPESGNEISFSVAIQDDGQYEGSFLLPAGRYYMFTTILDWKSDTLFYNNSHVQVVKGQESKLGIVFELYPIARFNFQINGLPGDYPEYGQATIITNTSQVFTGQYYQNYKGKSTGNEIIFEFRLPFDFDGADGAYLVLADVNNEAQAAELGAGFNIFSAVYGYFTINYVEATNLGSVDVTIGFVHYETIGGKG</sequence>
<organism evidence="2 3">
    <name type="scientific">Candidatus Vogelbacteria bacterium RIFOXYD2_FULL_44_9</name>
    <dbReference type="NCBI Taxonomy" id="1802441"/>
    <lineage>
        <taxon>Bacteria</taxon>
        <taxon>Candidatus Vogeliibacteriota</taxon>
    </lineage>
</organism>
<evidence type="ECO:0000256" key="1">
    <source>
        <dbReference type="SAM" id="SignalP"/>
    </source>
</evidence>
<reference evidence="2 3" key="1">
    <citation type="journal article" date="2016" name="Nat. Commun.">
        <title>Thousands of microbial genomes shed light on interconnected biogeochemical processes in an aquifer system.</title>
        <authorList>
            <person name="Anantharaman K."/>
            <person name="Brown C.T."/>
            <person name="Hug L.A."/>
            <person name="Sharon I."/>
            <person name="Castelle C.J."/>
            <person name="Probst A.J."/>
            <person name="Thomas B.C."/>
            <person name="Singh A."/>
            <person name="Wilkins M.J."/>
            <person name="Karaoz U."/>
            <person name="Brodie E.L."/>
            <person name="Williams K.H."/>
            <person name="Hubbard S.S."/>
            <person name="Banfield J.F."/>
        </authorList>
    </citation>
    <scope>NUCLEOTIDE SEQUENCE [LARGE SCALE GENOMIC DNA]</scope>
</reference>
<dbReference type="PROSITE" id="PS51257">
    <property type="entry name" value="PROKAR_LIPOPROTEIN"/>
    <property type="match status" value="1"/>
</dbReference>
<name>A0A1G2QR90_9BACT</name>
<comment type="caution">
    <text evidence="2">The sequence shown here is derived from an EMBL/GenBank/DDBJ whole genome shotgun (WGS) entry which is preliminary data.</text>
</comment>